<dbReference type="Pfam" id="PF00881">
    <property type="entry name" value="Nitroreductase"/>
    <property type="match status" value="1"/>
</dbReference>
<evidence type="ECO:0000259" key="6">
    <source>
        <dbReference type="Pfam" id="PF00881"/>
    </source>
</evidence>
<keyword evidence="3" id="KW-0285">Flavoprotein</keyword>
<evidence type="ECO:0000256" key="5">
    <source>
        <dbReference type="ARBA" id="ARBA00023002"/>
    </source>
</evidence>
<evidence type="ECO:0000256" key="3">
    <source>
        <dbReference type="ARBA" id="ARBA00022630"/>
    </source>
</evidence>
<evidence type="ECO:0000256" key="1">
    <source>
        <dbReference type="ARBA" id="ARBA00001917"/>
    </source>
</evidence>
<sequence>MNVDEAIETRRAYRALTRTDITNDIITKLGRAAQLAPSCFNKQPWQFIFISDGKKLKELNSALSEKNSWAAEASLLIAVFTEAGLDCRLKDGRDYYLYDTGIACGFIMLQAVELGLVAHPMAGFDQDSAKKILEIPESMKLINIIAVGRHSENYKELLDEQQAAIEENRPDRKTLSDFIYVDSYS</sequence>
<evidence type="ECO:0000313" key="8">
    <source>
        <dbReference type="Proteomes" id="UP001221217"/>
    </source>
</evidence>
<organism evidence="7 8">
    <name type="scientific">Candidatus Thalassospirochaeta sargassi</name>
    <dbReference type="NCBI Taxonomy" id="3119039"/>
    <lineage>
        <taxon>Bacteria</taxon>
        <taxon>Pseudomonadati</taxon>
        <taxon>Spirochaetota</taxon>
        <taxon>Spirochaetia</taxon>
        <taxon>Spirochaetales</taxon>
        <taxon>Spirochaetaceae</taxon>
        <taxon>Candidatus Thalassospirochaeta</taxon>
    </lineage>
</organism>
<dbReference type="PANTHER" id="PTHR43673">
    <property type="entry name" value="NAD(P)H NITROREDUCTASE YDGI-RELATED"/>
    <property type="match status" value="1"/>
</dbReference>
<dbReference type="Gene3D" id="3.40.109.10">
    <property type="entry name" value="NADH Oxidase"/>
    <property type="match status" value="1"/>
</dbReference>
<name>A0AAJ1MK56_9SPIO</name>
<reference evidence="7 8" key="1">
    <citation type="submission" date="2022-12" db="EMBL/GenBank/DDBJ databases">
        <title>Metagenome assembled genome from gulf of manar.</title>
        <authorList>
            <person name="Kohli P."/>
            <person name="Pk S."/>
            <person name="Venkata Ramana C."/>
            <person name="Sasikala C."/>
        </authorList>
    </citation>
    <scope>NUCLEOTIDE SEQUENCE [LARGE SCALE GENOMIC DNA]</scope>
    <source>
        <strain evidence="7">JB008</strain>
    </source>
</reference>
<dbReference type="EMBL" id="JAQQAL010000024">
    <property type="protein sequence ID" value="MDC7227297.1"/>
    <property type="molecule type" value="Genomic_DNA"/>
</dbReference>
<dbReference type="CDD" id="cd02138">
    <property type="entry name" value="TdsD-like"/>
    <property type="match status" value="1"/>
</dbReference>
<protein>
    <submittedName>
        <fullName evidence="7">Nitroreductase family protein</fullName>
    </submittedName>
</protein>
<dbReference type="AlphaFoldDB" id="A0AAJ1MK56"/>
<comment type="caution">
    <text evidence="7">The sequence shown here is derived from an EMBL/GenBank/DDBJ whole genome shotgun (WGS) entry which is preliminary data.</text>
</comment>
<evidence type="ECO:0000313" key="7">
    <source>
        <dbReference type="EMBL" id="MDC7227297.1"/>
    </source>
</evidence>
<keyword evidence="4" id="KW-0288">FMN</keyword>
<proteinExistence type="inferred from homology"/>
<gene>
    <name evidence="7" type="ORF">PQJ61_11100</name>
</gene>
<evidence type="ECO:0000256" key="4">
    <source>
        <dbReference type="ARBA" id="ARBA00022643"/>
    </source>
</evidence>
<comment type="similarity">
    <text evidence="2">Belongs to the nitroreductase family.</text>
</comment>
<keyword evidence="5" id="KW-0560">Oxidoreductase</keyword>
<evidence type="ECO:0000256" key="2">
    <source>
        <dbReference type="ARBA" id="ARBA00007118"/>
    </source>
</evidence>
<comment type="cofactor">
    <cofactor evidence="1">
        <name>FMN</name>
        <dbReference type="ChEBI" id="CHEBI:58210"/>
    </cofactor>
</comment>
<dbReference type="PANTHER" id="PTHR43673:SF2">
    <property type="entry name" value="NITROREDUCTASE"/>
    <property type="match status" value="1"/>
</dbReference>
<dbReference type="InterPro" id="IPR000415">
    <property type="entry name" value="Nitroreductase-like"/>
</dbReference>
<dbReference type="SUPFAM" id="SSF55469">
    <property type="entry name" value="FMN-dependent nitroreductase-like"/>
    <property type="match status" value="1"/>
</dbReference>
<dbReference type="Proteomes" id="UP001221217">
    <property type="component" value="Unassembled WGS sequence"/>
</dbReference>
<accession>A0AAJ1MK56</accession>
<feature type="domain" description="Nitroreductase" evidence="6">
    <location>
        <begin position="7"/>
        <end position="79"/>
    </location>
</feature>
<dbReference type="GO" id="GO:0016491">
    <property type="term" value="F:oxidoreductase activity"/>
    <property type="evidence" value="ECO:0007669"/>
    <property type="project" value="UniProtKB-KW"/>
</dbReference>
<dbReference type="InterPro" id="IPR029479">
    <property type="entry name" value="Nitroreductase"/>
</dbReference>